<reference evidence="8 9" key="1">
    <citation type="submission" date="2020-02" db="EMBL/GenBank/DDBJ databases">
        <authorList>
            <person name="Zheng R.K."/>
            <person name="Sun C.M."/>
        </authorList>
    </citation>
    <scope>NUCLEOTIDE SEQUENCE [LARGE SCALE GENOMIC DNA]</scope>
    <source>
        <strain evidence="9">zrk13</strain>
    </source>
</reference>
<organism evidence="8 9">
    <name type="scientific">Candidatus Xianfuyuplasma coldseepsis</name>
    <dbReference type="NCBI Taxonomy" id="2782163"/>
    <lineage>
        <taxon>Bacteria</taxon>
        <taxon>Bacillati</taxon>
        <taxon>Mycoplasmatota</taxon>
        <taxon>Mollicutes</taxon>
        <taxon>Candidatus Izemoplasmatales</taxon>
        <taxon>Candidatus Izemoplasmataceae</taxon>
        <taxon>Candidatus Xianfuyuplasma</taxon>
    </lineage>
</organism>
<sequence length="88" mass="9982">MADSKKLYKTKDGAQLGGVLKGFSEVYDMDVTTVRIVYVLLTLFVIGSPILLYVIFYLILPDKKDVISSINKDSLSDDYAIDEDEYKY</sequence>
<feature type="transmembrane region" description="Helical" evidence="6">
    <location>
        <begin position="36"/>
        <end position="60"/>
    </location>
</feature>
<dbReference type="AlphaFoldDB" id="A0A7L7KRL1"/>
<gene>
    <name evidence="8" type="ORF">G4Z02_04595</name>
</gene>
<dbReference type="Pfam" id="PF04024">
    <property type="entry name" value="PspC"/>
    <property type="match status" value="1"/>
</dbReference>
<evidence type="ECO:0000256" key="1">
    <source>
        <dbReference type="ARBA" id="ARBA00004162"/>
    </source>
</evidence>
<dbReference type="RefSeq" id="WP_258878675.1">
    <property type="nucleotide sequence ID" value="NZ_CP048914.1"/>
</dbReference>
<evidence type="ECO:0000256" key="4">
    <source>
        <dbReference type="ARBA" id="ARBA00022989"/>
    </source>
</evidence>
<dbReference type="PANTHER" id="PTHR33885:SF3">
    <property type="entry name" value="PHAGE SHOCK PROTEIN C"/>
    <property type="match status" value="1"/>
</dbReference>
<dbReference type="GO" id="GO:0005886">
    <property type="term" value="C:plasma membrane"/>
    <property type="evidence" value="ECO:0007669"/>
    <property type="project" value="UniProtKB-SubCell"/>
</dbReference>
<keyword evidence="3 6" id="KW-0812">Transmembrane</keyword>
<protein>
    <submittedName>
        <fullName evidence="8">PspC domain-containing protein</fullName>
    </submittedName>
</protein>
<keyword evidence="5 6" id="KW-0472">Membrane</keyword>
<feature type="domain" description="Phage shock protein PspC N-terminal" evidence="7">
    <location>
        <begin position="5"/>
        <end position="62"/>
    </location>
</feature>
<proteinExistence type="predicted"/>
<dbReference type="InterPro" id="IPR052027">
    <property type="entry name" value="PspC"/>
</dbReference>
<accession>A0A7L7KRL1</accession>
<evidence type="ECO:0000256" key="2">
    <source>
        <dbReference type="ARBA" id="ARBA00022475"/>
    </source>
</evidence>
<evidence type="ECO:0000256" key="5">
    <source>
        <dbReference type="ARBA" id="ARBA00023136"/>
    </source>
</evidence>
<keyword evidence="2" id="KW-1003">Cell membrane</keyword>
<dbReference type="KEGG" id="xcl:G4Z02_04595"/>
<dbReference type="PANTHER" id="PTHR33885">
    <property type="entry name" value="PHAGE SHOCK PROTEIN C"/>
    <property type="match status" value="1"/>
</dbReference>
<evidence type="ECO:0000256" key="3">
    <source>
        <dbReference type="ARBA" id="ARBA00022692"/>
    </source>
</evidence>
<keyword evidence="9" id="KW-1185">Reference proteome</keyword>
<comment type="subcellular location">
    <subcellularLocation>
        <location evidence="1">Cell membrane</location>
        <topology evidence="1">Single-pass membrane protein</topology>
    </subcellularLocation>
</comment>
<evidence type="ECO:0000313" key="8">
    <source>
        <dbReference type="EMBL" id="QMS85049.1"/>
    </source>
</evidence>
<evidence type="ECO:0000256" key="6">
    <source>
        <dbReference type="SAM" id="Phobius"/>
    </source>
</evidence>
<dbReference type="Proteomes" id="UP000514720">
    <property type="component" value="Chromosome"/>
</dbReference>
<evidence type="ECO:0000259" key="7">
    <source>
        <dbReference type="Pfam" id="PF04024"/>
    </source>
</evidence>
<dbReference type="EMBL" id="CP048914">
    <property type="protein sequence ID" value="QMS85049.1"/>
    <property type="molecule type" value="Genomic_DNA"/>
</dbReference>
<evidence type="ECO:0000313" key="9">
    <source>
        <dbReference type="Proteomes" id="UP000514720"/>
    </source>
</evidence>
<dbReference type="InterPro" id="IPR007168">
    <property type="entry name" value="Phageshock_PspC_N"/>
</dbReference>
<keyword evidence="4 6" id="KW-1133">Transmembrane helix</keyword>
<name>A0A7L7KRL1_9MOLU</name>